<dbReference type="Pfam" id="PF13396">
    <property type="entry name" value="PLDc_N"/>
    <property type="match status" value="1"/>
</dbReference>
<evidence type="ECO:0000259" key="8">
    <source>
        <dbReference type="Pfam" id="PF13396"/>
    </source>
</evidence>
<keyword evidence="4 7" id="KW-1133">Transmembrane helix</keyword>
<keyword evidence="2" id="KW-1003">Cell membrane</keyword>
<gene>
    <name evidence="9" type="ORF">IM660_15605</name>
</gene>
<dbReference type="KEGG" id="halt:IM660_15605"/>
<evidence type="ECO:0000256" key="5">
    <source>
        <dbReference type="ARBA" id="ARBA00023136"/>
    </source>
</evidence>
<proteinExistence type="predicted"/>
<evidence type="ECO:0000256" key="2">
    <source>
        <dbReference type="ARBA" id="ARBA00022475"/>
    </source>
</evidence>
<evidence type="ECO:0000313" key="9">
    <source>
        <dbReference type="EMBL" id="QOR70043.1"/>
    </source>
</evidence>
<comment type="subcellular location">
    <subcellularLocation>
        <location evidence="1">Cell membrane</location>
        <topology evidence="1">Multi-pass membrane protein</topology>
    </subcellularLocation>
</comment>
<feature type="domain" description="Cardiolipin synthase N-terminal" evidence="8">
    <location>
        <begin position="11"/>
        <end position="55"/>
    </location>
</feature>
<evidence type="ECO:0000256" key="3">
    <source>
        <dbReference type="ARBA" id="ARBA00022692"/>
    </source>
</evidence>
<dbReference type="AlphaFoldDB" id="A0A7M1STU8"/>
<protein>
    <submittedName>
        <fullName evidence="9">PLDc_N domain-containing protein</fullName>
    </submittedName>
</protein>
<dbReference type="EMBL" id="CP063169">
    <property type="protein sequence ID" value="QOR70043.1"/>
    <property type="molecule type" value="Genomic_DNA"/>
</dbReference>
<sequence length="120" mass="13157">MRIVIGLGLLALAVYCVIDCVGGEERRRLGVPTWLWVLLIIALPGLGPLIWLLMSRTYGNGGATTPRRPTRPVAPDDDPAFLADLDRHPRTEHHDDESTGEDRPENEGHGPEERGDGRSG</sequence>
<dbReference type="GO" id="GO:0005886">
    <property type="term" value="C:plasma membrane"/>
    <property type="evidence" value="ECO:0007669"/>
    <property type="project" value="UniProtKB-SubCell"/>
</dbReference>
<name>A0A7M1STU8_9MICO</name>
<dbReference type="InterPro" id="IPR027379">
    <property type="entry name" value="CLS_N"/>
</dbReference>
<keyword evidence="10" id="KW-1185">Reference proteome</keyword>
<dbReference type="RefSeq" id="WP_193496736.1">
    <property type="nucleotide sequence ID" value="NZ_CP063169.1"/>
</dbReference>
<evidence type="ECO:0000256" key="4">
    <source>
        <dbReference type="ARBA" id="ARBA00022989"/>
    </source>
</evidence>
<reference evidence="9 10" key="1">
    <citation type="submission" date="2020-10" db="EMBL/GenBank/DDBJ databases">
        <title>Haloactinobacterium sp. RN3S43, a bacterium isolated from saline soil.</title>
        <authorList>
            <person name="Sun J.-Q."/>
        </authorList>
    </citation>
    <scope>NUCLEOTIDE SEQUENCE [LARGE SCALE GENOMIC DNA]</scope>
    <source>
        <strain evidence="9 10">RN3S43</strain>
    </source>
</reference>
<feature type="region of interest" description="Disordered" evidence="6">
    <location>
        <begin position="61"/>
        <end position="120"/>
    </location>
</feature>
<evidence type="ECO:0000256" key="6">
    <source>
        <dbReference type="SAM" id="MobiDB-lite"/>
    </source>
</evidence>
<evidence type="ECO:0000313" key="10">
    <source>
        <dbReference type="Proteomes" id="UP000593758"/>
    </source>
</evidence>
<feature type="compositionally biased region" description="Low complexity" evidence="6">
    <location>
        <begin position="63"/>
        <end position="73"/>
    </location>
</feature>
<organism evidence="9 10">
    <name type="scientific">Ruania alkalisoli</name>
    <dbReference type="NCBI Taxonomy" id="2779775"/>
    <lineage>
        <taxon>Bacteria</taxon>
        <taxon>Bacillati</taxon>
        <taxon>Actinomycetota</taxon>
        <taxon>Actinomycetes</taxon>
        <taxon>Micrococcales</taxon>
        <taxon>Ruaniaceae</taxon>
        <taxon>Ruania</taxon>
    </lineage>
</organism>
<feature type="transmembrane region" description="Helical" evidence="7">
    <location>
        <begin position="34"/>
        <end position="54"/>
    </location>
</feature>
<evidence type="ECO:0000256" key="1">
    <source>
        <dbReference type="ARBA" id="ARBA00004651"/>
    </source>
</evidence>
<keyword evidence="5 7" id="KW-0472">Membrane</keyword>
<accession>A0A7M1STU8</accession>
<feature type="compositionally biased region" description="Basic and acidic residues" evidence="6">
    <location>
        <begin position="84"/>
        <end position="120"/>
    </location>
</feature>
<evidence type="ECO:0000256" key="7">
    <source>
        <dbReference type="SAM" id="Phobius"/>
    </source>
</evidence>
<dbReference type="Proteomes" id="UP000593758">
    <property type="component" value="Chromosome"/>
</dbReference>
<keyword evidence="3 7" id="KW-0812">Transmembrane</keyword>